<name>A0A814LAW9_9BILA</name>
<dbReference type="InterPro" id="IPR009755">
    <property type="entry name" value="RMC1_C"/>
</dbReference>
<evidence type="ECO:0000259" key="1">
    <source>
        <dbReference type="Pfam" id="PF07035"/>
    </source>
</evidence>
<accession>A0A814LAW9</accession>
<dbReference type="Pfam" id="PF07035">
    <property type="entry name" value="RMC1_C"/>
    <property type="match status" value="1"/>
</dbReference>
<reference evidence="2" key="1">
    <citation type="submission" date="2021-02" db="EMBL/GenBank/DDBJ databases">
        <authorList>
            <person name="Nowell W R."/>
        </authorList>
    </citation>
    <scope>NUCLEOTIDE SEQUENCE</scope>
</reference>
<sequence>MLKRLTNANEEIVEILLGHNFVIEALHFCMEHIPITRTLARKLLEAALKSDEILSSTTSNQKLLFFTVYTFFEEYFQHTTTISALAQLPTTNDKDDLEMFKTLFNLHFRNQDTDVANIQ</sequence>
<proteinExistence type="predicted"/>
<organism evidence="2 3">
    <name type="scientific">Rotaria sordida</name>
    <dbReference type="NCBI Taxonomy" id="392033"/>
    <lineage>
        <taxon>Eukaryota</taxon>
        <taxon>Metazoa</taxon>
        <taxon>Spiralia</taxon>
        <taxon>Gnathifera</taxon>
        <taxon>Rotifera</taxon>
        <taxon>Eurotatoria</taxon>
        <taxon>Bdelloidea</taxon>
        <taxon>Philodinida</taxon>
        <taxon>Philodinidae</taxon>
        <taxon>Rotaria</taxon>
    </lineage>
</organism>
<evidence type="ECO:0000313" key="2">
    <source>
        <dbReference type="EMBL" id="CAF1061802.1"/>
    </source>
</evidence>
<feature type="domain" description="Mic1" evidence="1">
    <location>
        <begin position="1"/>
        <end position="75"/>
    </location>
</feature>
<dbReference type="Proteomes" id="UP000663864">
    <property type="component" value="Unassembled WGS sequence"/>
</dbReference>
<dbReference type="AlphaFoldDB" id="A0A814LAW9"/>
<comment type="caution">
    <text evidence="2">The sequence shown here is derived from an EMBL/GenBank/DDBJ whole genome shotgun (WGS) entry which is preliminary data.</text>
</comment>
<dbReference type="EMBL" id="CAJNOT010000711">
    <property type="protein sequence ID" value="CAF1061802.1"/>
    <property type="molecule type" value="Genomic_DNA"/>
</dbReference>
<protein>
    <recommendedName>
        <fullName evidence="1">Mic1 domain-containing protein</fullName>
    </recommendedName>
</protein>
<gene>
    <name evidence="2" type="ORF">ZHD862_LOCUS15606</name>
</gene>
<evidence type="ECO:0000313" key="3">
    <source>
        <dbReference type="Proteomes" id="UP000663864"/>
    </source>
</evidence>